<dbReference type="CDD" id="cd04301">
    <property type="entry name" value="NAT_SF"/>
    <property type="match status" value="1"/>
</dbReference>
<dbReference type="SUPFAM" id="SSF55729">
    <property type="entry name" value="Acyl-CoA N-acyltransferases (Nat)"/>
    <property type="match status" value="1"/>
</dbReference>
<protein>
    <submittedName>
        <fullName evidence="2">GNAT family N-acetyltransferase</fullName>
        <ecNumber evidence="2">2.3.1.-</ecNumber>
    </submittedName>
</protein>
<dbReference type="EC" id="2.3.1.-" evidence="2"/>
<evidence type="ECO:0000313" key="2">
    <source>
        <dbReference type="EMBL" id="MFD1032647.1"/>
    </source>
</evidence>
<accession>A0ABW3LDD9</accession>
<evidence type="ECO:0000313" key="3">
    <source>
        <dbReference type="Proteomes" id="UP001597109"/>
    </source>
</evidence>
<evidence type="ECO:0000259" key="1">
    <source>
        <dbReference type="PROSITE" id="PS51186"/>
    </source>
</evidence>
<dbReference type="RefSeq" id="WP_379083155.1">
    <property type="nucleotide sequence ID" value="NZ_JBHTKI010000022.1"/>
</dbReference>
<name>A0ABW3LDD9_9BACL</name>
<dbReference type="Pfam" id="PF00583">
    <property type="entry name" value="Acetyltransf_1"/>
    <property type="match status" value="1"/>
</dbReference>
<dbReference type="EMBL" id="JBHTKI010000022">
    <property type="protein sequence ID" value="MFD1032647.1"/>
    <property type="molecule type" value="Genomic_DNA"/>
</dbReference>
<feature type="domain" description="N-acetyltransferase" evidence="1">
    <location>
        <begin position="3"/>
        <end position="147"/>
    </location>
</feature>
<reference evidence="3" key="1">
    <citation type="journal article" date="2019" name="Int. J. Syst. Evol. Microbiol.">
        <title>The Global Catalogue of Microorganisms (GCM) 10K type strain sequencing project: providing services to taxonomists for standard genome sequencing and annotation.</title>
        <authorList>
            <consortium name="The Broad Institute Genomics Platform"/>
            <consortium name="The Broad Institute Genome Sequencing Center for Infectious Disease"/>
            <person name="Wu L."/>
            <person name="Ma J."/>
        </authorList>
    </citation>
    <scope>NUCLEOTIDE SEQUENCE [LARGE SCALE GENOMIC DNA]</scope>
    <source>
        <strain evidence="3">CCUG 56756</strain>
    </source>
</reference>
<organism evidence="2 3">
    <name type="scientific">Metaplanococcus flavidus</name>
    <dbReference type="NCBI Taxonomy" id="569883"/>
    <lineage>
        <taxon>Bacteria</taxon>
        <taxon>Bacillati</taxon>
        <taxon>Bacillota</taxon>
        <taxon>Bacilli</taxon>
        <taxon>Bacillales</taxon>
        <taxon>Caryophanaceae</taxon>
        <taxon>Metaplanococcus</taxon>
    </lineage>
</organism>
<dbReference type="PROSITE" id="PS51186">
    <property type="entry name" value="GNAT"/>
    <property type="match status" value="1"/>
</dbReference>
<dbReference type="InterPro" id="IPR000182">
    <property type="entry name" value="GNAT_dom"/>
</dbReference>
<comment type="caution">
    <text evidence="2">The sequence shown here is derived from an EMBL/GenBank/DDBJ whole genome shotgun (WGS) entry which is preliminary data.</text>
</comment>
<dbReference type="Gene3D" id="3.40.630.30">
    <property type="match status" value="1"/>
</dbReference>
<keyword evidence="3" id="KW-1185">Reference proteome</keyword>
<dbReference type="InterPro" id="IPR016181">
    <property type="entry name" value="Acyl_CoA_acyltransferase"/>
</dbReference>
<gene>
    <name evidence="2" type="ORF">ACFQ1X_14495</name>
</gene>
<keyword evidence="2" id="KW-0808">Transferase</keyword>
<dbReference type="GO" id="GO:0016746">
    <property type="term" value="F:acyltransferase activity"/>
    <property type="evidence" value="ECO:0007669"/>
    <property type="project" value="UniProtKB-KW"/>
</dbReference>
<dbReference type="Proteomes" id="UP001597109">
    <property type="component" value="Unassembled WGS sequence"/>
</dbReference>
<proteinExistence type="predicted"/>
<keyword evidence="2" id="KW-0012">Acyltransferase</keyword>
<sequence length="147" mass="17123">MNIRYQKFEEQPNSEIIESIAKVHKEIFGGTDQWLEKLKSKQKVLVNIALKDSEVIGFKIGYALDEITFYSWLGGVSSQYRNYGVASELMKQQHTDLKEMGYEVVQTKTMNKWRNMLLMNIRDGFDIVGTKIDERGELKIILEKKLI</sequence>